<keyword evidence="2" id="KW-0472">Membrane</keyword>
<dbReference type="EMBL" id="BARX01000025">
    <property type="protein sequence ID" value="GAD03251.1"/>
    <property type="molecule type" value="Genomic_DNA"/>
</dbReference>
<dbReference type="GO" id="GO:1990281">
    <property type="term" value="C:efflux pump complex"/>
    <property type="evidence" value="ECO:0007669"/>
    <property type="project" value="TreeGrafter"/>
</dbReference>
<comment type="caution">
    <text evidence="3">The sequence shown here is derived from an EMBL/GenBank/DDBJ whole genome shotgun (WGS) entry which is preliminary data.</text>
</comment>
<sequence>MQLNKPWLIFPGIAIGVFFLVLAIATKEVAPVNAQHQSSRLVEVVGLKQQAAAPVAVAYGRVEPKTSWEAVAEVTGSLVYRHPLLEEGRFLPKGTLLLKIDPLEYSLKLVQAEANLSASKTQLARLNQEETNLKVSLDIERQRALLVDEEYKRKQKLKAQNLISSSELENQKQNVLIQNNVVQELENALQLIPDDRRVAEAQLAVEEAKLEDAQRQLSKTEIVLPFDAKIAEVNIETEQVVNLQSVMVVAQKLDVMVADVQLSLNDMRHLVSSVQHYQNALGLPSIDELEFEASVSLVASGIEYRWPATVTRVAEAVSVEQATVGMFLEVAQNIAEMDLAQQIPLTKGMYVQATIKGYPQQHYVVPERALHGSNIYLMDDQDKLRIIPITVLFRTEQGVAISGEISSGQMLILNDLIPAVEGMSLRLEDATNA</sequence>
<dbReference type="OrthoDB" id="5645220at2"/>
<gene>
    <name evidence="3" type="ORF">AALB_3331</name>
</gene>
<dbReference type="Proteomes" id="UP000014461">
    <property type="component" value="Unassembled WGS sequence"/>
</dbReference>
<evidence type="ECO:0000313" key="3">
    <source>
        <dbReference type="EMBL" id="GAD03251.1"/>
    </source>
</evidence>
<dbReference type="RefSeq" id="WP_016403018.1">
    <property type="nucleotide sequence ID" value="NZ_BARX01000025.1"/>
</dbReference>
<keyword evidence="2" id="KW-0812">Transmembrane</keyword>
<keyword evidence="4" id="KW-1185">Reference proteome</keyword>
<dbReference type="Gene3D" id="2.40.30.170">
    <property type="match status" value="1"/>
</dbReference>
<proteinExistence type="predicted"/>
<keyword evidence="2" id="KW-1133">Transmembrane helix</keyword>
<dbReference type="Gene3D" id="1.10.287.470">
    <property type="entry name" value="Helix hairpin bin"/>
    <property type="match status" value="1"/>
</dbReference>
<dbReference type="AlphaFoldDB" id="R9PTY9"/>
<evidence type="ECO:0000256" key="2">
    <source>
        <dbReference type="SAM" id="Phobius"/>
    </source>
</evidence>
<feature type="transmembrane region" description="Helical" evidence="2">
    <location>
        <begin position="7"/>
        <end position="25"/>
    </location>
</feature>
<dbReference type="PANTHER" id="PTHR30469">
    <property type="entry name" value="MULTIDRUG RESISTANCE PROTEIN MDTA"/>
    <property type="match status" value="1"/>
</dbReference>
<name>R9PTY9_AGAAL</name>
<dbReference type="GO" id="GO:0015562">
    <property type="term" value="F:efflux transmembrane transporter activity"/>
    <property type="evidence" value="ECO:0007669"/>
    <property type="project" value="TreeGrafter"/>
</dbReference>
<evidence type="ECO:0000313" key="4">
    <source>
        <dbReference type="Proteomes" id="UP000014461"/>
    </source>
</evidence>
<protein>
    <submittedName>
        <fullName evidence="3">Membrane fusion protein of RND family multidrug efflux pump</fullName>
    </submittedName>
</protein>
<evidence type="ECO:0000256" key="1">
    <source>
        <dbReference type="SAM" id="Coils"/>
    </source>
</evidence>
<organism evidence="3 4">
    <name type="scientific">Agarivorans albus MKT 106</name>
    <dbReference type="NCBI Taxonomy" id="1331007"/>
    <lineage>
        <taxon>Bacteria</taxon>
        <taxon>Pseudomonadati</taxon>
        <taxon>Pseudomonadota</taxon>
        <taxon>Gammaproteobacteria</taxon>
        <taxon>Alteromonadales</taxon>
        <taxon>Alteromonadaceae</taxon>
        <taxon>Agarivorans</taxon>
    </lineage>
</organism>
<dbReference type="PANTHER" id="PTHR30469:SF12">
    <property type="entry name" value="MULTIDRUG RESISTANCE PROTEIN MDTA"/>
    <property type="match status" value="1"/>
</dbReference>
<feature type="coiled-coil region" evidence="1">
    <location>
        <begin position="168"/>
        <end position="223"/>
    </location>
</feature>
<accession>R9PTY9</accession>
<keyword evidence="1" id="KW-0175">Coiled coil</keyword>
<dbReference type="SUPFAM" id="SSF111369">
    <property type="entry name" value="HlyD-like secretion proteins"/>
    <property type="match status" value="1"/>
</dbReference>
<reference evidence="3" key="1">
    <citation type="journal article" date="2013" name="Genome Announc.">
        <title>Draft Genome Sequence of Agarivorans albus Strain MKT 106T, an Agarolytic Marine Bacterium.</title>
        <authorList>
            <person name="Yasuike M."/>
            <person name="Nakamura Y."/>
            <person name="Kai W."/>
            <person name="Fujiwara A."/>
            <person name="Fukui Y."/>
            <person name="Satomi M."/>
            <person name="Sano M."/>
        </authorList>
    </citation>
    <scope>NUCLEOTIDE SEQUENCE [LARGE SCALE GENOMIC DNA]</scope>
</reference>
<dbReference type="STRING" id="1331007.AALB_3331"/>
<dbReference type="Gene3D" id="2.40.50.100">
    <property type="match status" value="1"/>
</dbReference>